<evidence type="ECO:0000256" key="6">
    <source>
        <dbReference type="ARBA" id="ARBA00022970"/>
    </source>
</evidence>
<dbReference type="EMBL" id="NNRM01000039">
    <property type="protein sequence ID" value="OYR23407.1"/>
    <property type="molecule type" value="Genomic_DNA"/>
</dbReference>
<evidence type="ECO:0000256" key="1">
    <source>
        <dbReference type="ARBA" id="ARBA00004651"/>
    </source>
</evidence>
<gene>
    <name evidence="11" type="ORF">CEV34_3411</name>
</gene>
<comment type="caution">
    <text evidence="11">The sequence shown here is derived from an EMBL/GenBank/DDBJ whole genome shotgun (WGS) entry which is preliminary data.</text>
</comment>
<reference evidence="11 12" key="1">
    <citation type="submission" date="2017-07" db="EMBL/GenBank/DDBJ databases">
        <title>Phylogenetic study on the rhizospheric bacterium Ochrobactrum sp. A44.</title>
        <authorList>
            <person name="Krzyzanowska D.M."/>
            <person name="Ossowicki A."/>
            <person name="Rajewska M."/>
            <person name="Maciag T."/>
            <person name="Kaczynski Z."/>
            <person name="Czerwicka M."/>
            <person name="Jafra S."/>
        </authorList>
    </citation>
    <scope>NUCLEOTIDE SEQUENCE [LARGE SCALE GENOMIC DNA]</scope>
    <source>
        <strain evidence="11 12">CCUG 30717</strain>
    </source>
</reference>
<protein>
    <submittedName>
        <fullName evidence="11">Branched-chain amino acid transport system / permease component family protein</fullName>
    </submittedName>
</protein>
<dbReference type="GO" id="GO:0015192">
    <property type="term" value="F:L-phenylalanine transmembrane transporter activity"/>
    <property type="evidence" value="ECO:0007669"/>
    <property type="project" value="TreeGrafter"/>
</dbReference>
<evidence type="ECO:0000256" key="4">
    <source>
        <dbReference type="ARBA" id="ARBA00022519"/>
    </source>
</evidence>
<evidence type="ECO:0000256" key="8">
    <source>
        <dbReference type="ARBA" id="ARBA00023136"/>
    </source>
</evidence>
<dbReference type="GO" id="GO:0015190">
    <property type="term" value="F:L-leucine transmembrane transporter activity"/>
    <property type="evidence" value="ECO:0007669"/>
    <property type="project" value="TreeGrafter"/>
</dbReference>
<keyword evidence="7 10" id="KW-1133">Transmembrane helix</keyword>
<feature type="transmembrane region" description="Helical" evidence="10">
    <location>
        <begin position="80"/>
        <end position="104"/>
    </location>
</feature>
<evidence type="ECO:0000256" key="3">
    <source>
        <dbReference type="ARBA" id="ARBA00022475"/>
    </source>
</evidence>
<dbReference type="CDD" id="cd06582">
    <property type="entry name" value="TM_PBP1_LivH_like"/>
    <property type="match status" value="1"/>
</dbReference>
<evidence type="ECO:0000313" key="12">
    <source>
        <dbReference type="Proteomes" id="UP000216188"/>
    </source>
</evidence>
<sequence length="327" mass="34394">MLLPKRSSAIEASQMSSFLLQQTVNALTVGSIYALIALGYTMVYGVLRLINFAHSEMFMSGAFVAVFLSGSLGISGFPGAAVIVGILAFVVIGILGMSIEVAAYRPLRNKSRLAPMLSALGMAIIIQNVVMLIAGRRPIIYPSMLPSGVVEIGGIIITWKQITILAIALILMVALELFVNRSRMGIRIRAVAENANTASLIGINPNIPISVIFFIGPGLGAVAGLLYASYYGVATFTMGFVIGMKAFTAAILGGIGSIPGAMLGGILLGFIETFATALLPGLTGGVIGTEYRDIFAFSVLVLILLFRPSGLLGAKVSEETMVYKSDF</sequence>
<evidence type="ECO:0000256" key="9">
    <source>
        <dbReference type="ARBA" id="ARBA00037998"/>
    </source>
</evidence>
<evidence type="ECO:0000313" key="11">
    <source>
        <dbReference type="EMBL" id="OYR23407.1"/>
    </source>
</evidence>
<dbReference type="GO" id="GO:0005304">
    <property type="term" value="F:L-valine transmembrane transporter activity"/>
    <property type="evidence" value="ECO:0007669"/>
    <property type="project" value="TreeGrafter"/>
</dbReference>
<keyword evidence="8 10" id="KW-0472">Membrane</keyword>
<dbReference type="AlphaFoldDB" id="A0A256G8G0"/>
<comment type="subcellular location">
    <subcellularLocation>
        <location evidence="1">Cell membrane</location>
        <topology evidence="1">Multi-pass membrane protein</topology>
    </subcellularLocation>
</comment>
<proteinExistence type="inferred from homology"/>
<evidence type="ECO:0000256" key="10">
    <source>
        <dbReference type="SAM" id="Phobius"/>
    </source>
</evidence>
<dbReference type="GO" id="GO:1903806">
    <property type="term" value="P:L-isoleucine import across plasma membrane"/>
    <property type="evidence" value="ECO:0007669"/>
    <property type="project" value="TreeGrafter"/>
</dbReference>
<keyword evidence="12" id="KW-1185">Reference proteome</keyword>
<dbReference type="GO" id="GO:0005886">
    <property type="term" value="C:plasma membrane"/>
    <property type="evidence" value="ECO:0007669"/>
    <property type="project" value="UniProtKB-SubCell"/>
</dbReference>
<feature type="transmembrane region" description="Helical" evidence="10">
    <location>
        <begin position="155"/>
        <end position="179"/>
    </location>
</feature>
<keyword evidence="3" id="KW-1003">Cell membrane</keyword>
<dbReference type="Pfam" id="PF02653">
    <property type="entry name" value="BPD_transp_2"/>
    <property type="match status" value="1"/>
</dbReference>
<feature type="transmembrane region" description="Helical" evidence="10">
    <location>
        <begin position="57"/>
        <end position="74"/>
    </location>
</feature>
<evidence type="ECO:0000256" key="2">
    <source>
        <dbReference type="ARBA" id="ARBA00022448"/>
    </source>
</evidence>
<feature type="transmembrane region" description="Helical" evidence="10">
    <location>
        <begin position="116"/>
        <end position="135"/>
    </location>
</feature>
<comment type="similarity">
    <text evidence="9">Belongs to the binding-protein-dependent transport system permease family. LivHM subfamily.</text>
</comment>
<keyword evidence="4" id="KW-0997">Cell inner membrane</keyword>
<feature type="transmembrane region" description="Helical" evidence="10">
    <location>
        <begin position="26"/>
        <end position="50"/>
    </location>
</feature>
<dbReference type="GO" id="GO:0042941">
    <property type="term" value="P:D-alanine transmembrane transport"/>
    <property type="evidence" value="ECO:0007669"/>
    <property type="project" value="TreeGrafter"/>
</dbReference>
<dbReference type="GO" id="GO:0015808">
    <property type="term" value="P:L-alanine transport"/>
    <property type="evidence" value="ECO:0007669"/>
    <property type="project" value="TreeGrafter"/>
</dbReference>
<organism evidence="11 12">
    <name type="scientific">Brucella pseudogrignonensis</name>
    <dbReference type="NCBI Taxonomy" id="419475"/>
    <lineage>
        <taxon>Bacteria</taxon>
        <taxon>Pseudomonadati</taxon>
        <taxon>Pseudomonadota</taxon>
        <taxon>Alphaproteobacteria</taxon>
        <taxon>Hyphomicrobiales</taxon>
        <taxon>Brucellaceae</taxon>
        <taxon>Brucella/Ochrobactrum group</taxon>
        <taxon>Brucella</taxon>
    </lineage>
</organism>
<keyword evidence="2" id="KW-0813">Transport</keyword>
<accession>A0A256G8G0</accession>
<dbReference type="Proteomes" id="UP000216188">
    <property type="component" value="Unassembled WGS sequence"/>
</dbReference>
<dbReference type="InterPro" id="IPR001851">
    <property type="entry name" value="ABC_transp_permease"/>
</dbReference>
<dbReference type="PANTHER" id="PTHR11795:SF371">
    <property type="entry name" value="HIGH-AFFINITY BRANCHED-CHAIN AMINO ACID TRANSPORT SYSTEM PERMEASE PROTEIN LIVH"/>
    <property type="match status" value="1"/>
</dbReference>
<evidence type="ECO:0000256" key="5">
    <source>
        <dbReference type="ARBA" id="ARBA00022692"/>
    </source>
</evidence>
<keyword evidence="5 10" id="KW-0812">Transmembrane</keyword>
<evidence type="ECO:0000256" key="7">
    <source>
        <dbReference type="ARBA" id="ARBA00022989"/>
    </source>
</evidence>
<keyword evidence="6" id="KW-0029">Amino-acid transport</keyword>
<feature type="transmembrane region" description="Helical" evidence="10">
    <location>
        <begin position="294"/>
        <end position="314"/>
    </location>
</feature>
<name>A0A256G8G0_9HYPH</name>
<dbReference type="PANTHER" id="PTHR11795">
    <property type="entry name" value="BRANCHED-CHAIN AMINO ACID TRANSPORT SYSTEM PERMEASE PROTEIN LIVH"/>
    <property type="match status" value="1"/>
</dbReference>
<dbReference type="InterPro" id="IPR052157">
    <property type="entry name" value="BCAA_transport_permease"/>
</dbReference>
<dbReference type="GO" id="GO:0015188">
    <property type="term" value="F:L-isoleucine transmembrane transporter activity"/>
    <property type="evidence" value="ECO:0007669"/>
    <property type="project" value="TreeGrafter"/>
</dbReference>